<feature type="transmembrane region" description="Helical" evidence="1">
    <location>
        <begin position="246"/>
        <end position="263"/>
    </location>
</feature>
<dbReference type="RefSeq" id="WP_129249530.1">
    <property type="nucleotide sequence ID" value="NZ_JABZEL010000019.1"/>
</dbReference>
<evidence type="ECO:0000256" key="1">
    <source>
        <dbReference type="SAM" id="Phobius"/>
    </source>
</evidence>
<comment type="caution">
    <text evidence="2">The sequence shown here is derived from an EMBL/GenBank/DDBJ whole genome shotgun (WGS) entry which is preliminary data.</text>
</comment>
<reference evidence="2 3" key="1">
    <citation type="submission" date="2019-01" db="EMBL/GenBank/DDBJ databases">
        <title>Draft genome sequences of the type strain Streptomyces sioyaensis DSM 40032 and its novel strain, TM32, a thermotolerant antibiotics-producing actinobacterium.</title>
        <authorList>
            <person name="Nakaew N."/>
            <person name="Lumyong S."/>
            <person name="Sloan W.T."/>
            <person name="Sungthong R."/>
        </authorList>
    </citation>
    <scope>NUCLEOTIDE SEQUENCE [LARGE SCALE GENOMIC DNA]</scope>
    <source>
        <strain evidence="2 3">DSM 40032</strain>
    </source>
</reference>
<dbReference type="EMBL" id="SDIF01000071">
    <property type="protein sequence ID" value="RXS64408.1"/>
    <property type="molecule type" value="Genomic_DNA"/>
</dbReference>
<keyword evidence="1" id="KW-0812">Transmembrane</keyword>
<feature type="transmembrane region" description="Helical" evidence="1">
    <location>
        <begin position="103"/>
        <end position="124"/>
    </location>
</feature>
<feature type="transmembrane region" description="Helical" evidence="1">
    <location>
        <begin position="177"/>
        <end position="198"/>
    </location>
</feature>
<sequence length="277" mass="29750">MSLGRAETAADGRLSQFLDSPVIGMTPWIAMSVLVGPGRYELAVGIALALAVALLIVGRVRHPGTSFKLLEVADVVFFAVMAVIGIFASAGTHRWLENYSGEISNIALLVIALGSMAVRMPFTLQYAREQVPRELWHEPAFLRTNYYITGAWGAAFGVAAISGAYGDLVLHNSNNLWTGWVIQIAAIIVALRFTQWYPEVVRARVRQERKVPGPPEPPVSSLLIPLAGYLTPVGIIVLAFDAGPTWLGVALIVLGALLVKALTRTPETGADTRTPPG</sequence>
<gene>
    <name evidence="2" type="ORF">EST54_22400</name>
</gene>
<dbReference type="GeneID" id="95780665"/>
<keyword evidence="1" id="KW-1133">Transmembrane helix</keyword>
<evidence type="ECO:0000313" key="3">
    <source>
        <dbReference type="Proteomes" id="UP000289482"/>
    </source>
</evidence>
<keyword evidence="3" id="KW-1185">Reference proteome</keyword>
<name>A0A4Q1QYW9_9ACTN</name>
<feature type="transmembrane region" description="Helical" evidence="1">
    <location>
        <begin position="42"/>
        <end position="60"/>
    </location>
</feature>
<keyword evidence="1" id="KW-0472">Membrane</keyword>
<feature type="transmembrane region" description="Helical" evidence="1">
    <location>
        <begin position="219"/>
        <end position="240"/>
    </location>
</feature>
<accession>A0A4Q1QYW9</accession>
<protein>
    <submittedName>
        <fullName evidence="2">Uncharacterized protein</fullName>
    </submittedName>
</protein>
<feature type="transmembrane region" description="Helical" evidence="1">
    <location>
        <begin position="72"/>
        <end position="91"/>
    </location>
</feature>
<organism evidence="2 3">
    <name type="scientific">Streptomyces sioyaensis</name>
    <dbReference type="NCBI Taxonomy" id="67364"/>
    <lineage>
        <taxon>Bacteria</taxon>
        <taxon>Bacillati</taxon>
        <taxon>Actinomycetota</taxon>
        <taxon>Actinomycetes</taxon>
        <taxon>Kitasatosporales</taxon>
        <taxon>Streptomycetaceae</taxon>
        <taxon>Streptomyces</taxon>
    </lineage>
</organism>
<dbReference type="AlphaFoldDB" id="A0A4Q1QYW9"/>
<evidence type="ECO:0000313" key="2">
    <source>
        <dbReference type="EMBL" id="RXS64408.1"/>
    </source>
</evidence>
<dbReference type="Proteomes" id="UP000289482">
    <property type="component" value="Unassembled WGS sequence"/>
</dbReference>
<feature type="transmembrane region" description="Helical" evidence="1">
    <location>
        <begin position="145"/>
        <end position="165"/>
    </location>
</feature>
<proteinExistence type="predicted"/>